<dbReference type="InterPro" id="IPR001279">
    <property type="entry name" value="Metallo-B-lactamas"/>
</dbReference>
<dbReference type="PANTHER" id="PTHR42951:SF22">
    <property type="entry name" value="METALLO BETA-LACTAMASE SUPERFAMILY LIPOPROTEIN"/>
    <property type="match status" value="1"/>
</dbReference>
<organism evidence="2 3">
    <name type="scientific">Patulibacter brassicae</name>
    <dbReference type="NCBI Taxonomy" id="1705717"/>
    <lineage>
        <taxon>Bacteria</taxon>
        <taxon>Bacillati</taxon>
        <taxon>Actinomycetota</taxon>
        <taxon>Thermoleophilia</taxon>
        <taxon>Solirubrobacterales</taxon>
        <taxon>Patulibacteraceae</taxon>
        <taxon>Patulibacter</taxon>
    </lineage>
</organism>
<dbReference type="InterPro" id="IPR036866">
    <property type="entry name" value="RibonucZ/Hydroxyglut_hydro"/>
</dbReference>
<feature type="domain" description="Metallo-beta-lactamase" evidence="1">
    <location>
        <begin position="27"/>
        <end position="241"/>
    </location>
</feature>
<dbReference type="SMART" id="SM00849">
    <property type="entry name" value="Lactamase_B"/>
    <property type="match status" value="1"/>
</dbReference>
<dbReference type="Pfam" id="PF00753">
    <property type="entry name" value="Lactamase_B"/>
    <property type="match status" value="1"/>
</dbReference>
<dbReference type="PANTHER" id="PTHR42951">
    <property type="entry name" value="METALLO-BETA-LACTAMASE DOMAIN-CONTAINING"/>
    <property type="match status" value="1"/>
</dbReference>
<dbReference type="SUPFAM" id="SSF56281">
    <property type="entry name" value="Metallo-hydrolase/oxidoreductase"/>
    <property type="match status" value="1"/>
</dbReference>
<dbReference type="InterPro" id="IPR050855">
    <property type="entry name" value="NDM-1-like"/>
</dbReference>
<dbReference type="Gene3D" id="3.60.15.10">
    <property type="entry name" value="Ribonuclease Z/Hydroxyacylglutathione hydrolase-like"/>
    <property type="match status" value="1"/>
</dbReference>
<accession>A0ABU4VKC4</accession>
<proteinExistence type="predicted"/>
<sequence>MDQPLTVEELAPGITRIALPVPGIDDGVNVHLLRGGGPTTLVDAAMPVVPHEAALAAGLAAAGAAVADVEQVLLTHHHVDHVGLAGWLVEAAGATVRTGARVAEVLADPRTAYERELDWGERHAGRHDAPPEVLASTRGALAVLDGFRPVADVVPLAEGDVVPAGDLELEVLERPGHSPTDVLLRDGAAAVAAVGDHLFATAPLTPVLGSMVAPGARPAVAYLAALAETAARGDRLVLTGHGPALRDAGATIAARRERLDRRTARIAALLGPEPRSGWAIARELWPSGPASAYGLTRLASVLASLELLEDAGTARRVDAGDRVLWAAAGPRPTGE</sequence>
<dbReference type="Proteomes" id="UP001277761">
    <property type="component" value="Unassembled WGS sequence"/>
</dbReference>
<evidence type="ECO:0000313" key="2">
    <source>
        <dbReference type="EMBL" id="MDX8151534.1"/>
    </source>
</evidence>
<protein>
    <submittedName>
        <fullName evidence="2">MBL fold metallo-hydrolase</fullName>
    </submittedName>
</protein>
<evidence type="ECO:0000259" key="1">
    <source>
        <dbReference type="SMART" id="SM00849"/>
    </source>
</evidence>
<dbReference type="EMBL" id="JAXAVX010000003">
    <property type="protein sequence ID" value="MDX8151534.1"/>
    <property type="molecule type" value="Genomic_DNA"/>
</dbReference>
<gene>
    <name evidence="2" type="ORF">SK069_08030</name>
</gene>
<evidence type="ECO:0000313" key="3">
    <source>
        <dbReference type="Proteomes" id="UP001277761"/>
    </source>
</evidence>
<keyword evidence="3" id="KW-1185">Reference proteome</keyword>
<comment type="caution">
    <text evidence="2">The sequence shown here is derived from an EMBL/GenBank/DDBJ whole genome shotgun (WGS) entry which is preliminary data.</text>
</comment>
<reference evidence="2 3" key="1">
    <citation type="submission" date="2023-11" db="EMBL/GenBank/DDBJ databases">
        <authorList>
            <person name="Xu M."/>
            <person name="Jiang T."/>
        </authorList>
    </citation>
    <scope>NUCLEOTIDE SEQUENCE [LARGE SCALE GENOMIC DNA]</scope>
    <source>
        <strain evidence="2 3">SD</strain>
    </source>
</reference>
<name>A0ABU4VKC4_9ACTN</name>
<dbReference type="RefSeq" id="WP_319953976.1">
    <property type="nucleotide sequence ID" value="NZ_JAXAVX010000003.1"/>
</dbReference>